<evidence type="ECO:0000259" key="2">
    <source>
        <dbReference type="PROSITE" id="PS51782"/>
    </source>
</evidence>
<dbReference type="InterPro" id="IPR036779">
    <property type="entry name" value="LysM_dom_sf"/>
</dbReference>
<sequence>MVLQHRDTWYRESEGEAMGTPLRGLAGDERMEGISLRASRGKARRQACLIPGFSPARESLAWSRTVLGIGVLFLMGLGTAGGVLLHHHPHAEAGEDRSITVQEGDTLWNIASRYAGPDVDRREWIYQLRQMNHLSGESVLYPGMILHLPSVQ</sequence>
<keyword evidence="1" id="KW-1133">Transmembrane helix</keyword>
<evidence type="ECO:0000256" key="1">
    <source>
        <dbReference type="SAM" id="Phobius"/>
    </source>
</evidence>
<evidence type="ECO:0000313" key="4">
    <source>
        <dbReference type="Proteomes" id="UP000002368"/>
    </source>
</evidence>
<gene>
    <name evidence="3" type="ordered locus">Btus_1646</name>
</gene>
<proteinExistence type="predicted"/>
<dbReference type="Gene3D" id="3.10.350.10">
    <property type="entry name" value="LysM domain"/>
    <property type="match status" value="1"/>
</dbReference>
<reference evidence="3 4" key="1">
    <citation type="journal article" date="2011" name="Stand. Genomic Sci.">
        <title>Complete genome sequence of the thermophilic, hydrogen-oxidizing Bacillus tusciae type strain (T2) and reclassification in the new genus, Kyrpidia gen. nov. as Kyrpidia tusciae comb. nov. and emendation of the family Alicyclobacillaceae da Costa and Rainey, 2010.</title>
        <authorList>
            <person name="Klenk H.P."/>
            <person name="Lapidus A."/>
            <person name="Chertkov O."/>
            <person name="Copeland A."/>
            <person name="Del Rio T.G."/>
            <person name="Nolan M."/>
            <person name="Lucas S."/>
            <person name="Chen F."/>
            <person name="Tice H."/>
            <person name="Cheng J.F."/>
            <person name="Han C."/>
            <person name="Bruce D."/>
            <person name="Goodwin L."/>
            <person name="Pitluck S."/>
            <person name="Pati A."/>
            <person name="Ivanova N."/>
            <person name="Mavromatis K."/>
            <person name="Daum C."/>
            <person name="Chen A."/>
            <person name="Palaniappan K."/>
            <person name="Chang Y.J."/>
            <person name="Land M."/>
            <person name="Hauser L."/>
            <person name="Jeffries C.D."/>
            <person name="Detter J.C."/>
            <person name="Rohde M."/>
            <person name="Abt B."/>
            <person name="Pukall R."/>
            <person name="Goker M."/>
            <person name="Bristow J."/>
            <person name="Markowitz V."/>
            <person name="Hugenholtz P."/>
            <person name="Eisen J.A."/>
        </authorList>
    </citation>
    <scope>NUCLEOTIDE SEQUENCE [LARGE SCALE GENOMIC DNA]</scope>
    <source>
        <strain evidence="3 4">DSM 2912</strain>
    </source>
</reference>
<accession>D5WPU5</accession>
<feature type="domain" description="LysM" evidence="2">
    <location>
        <begin position="97"/>
        <end position="148"/>
    </location>
</feature>
<dbReference type="OrthoDB" id="2377236at2"/>
<keyword evidence="4" id="KW-1185">Reference proteome</keyword>
<dbReference type="InterPro" id="IPR018392">
    <property type="entry name" value="LysM"/>
</dbReference>
<evidence type="ECO:0000313" key="3">
    <source>
        <dbReference type="EMBL" id="ADG06354.1"/>
    </source>
</evidence>
<dbReference type="SUPFAM" id="SSF54106">
    <property type="entry name" value="LysM domain"/>
    <property type="match status" value="1"/>
</dbReference>
<dbReference type="AlphaFoldDB" id="D5WPU5"/>
<dbReference type="eggNOG" id="COG1388">
    <property type="taxonomic scope" value="Bacteria"/>
</dbReference>
<name>D5WPU5_KYRT2</name>
<dbReference type="Pfam" id="PF01476">
    <property type="entry name" value="LysM"/>
    <property type="match status" value="1"/>
</dbReference>
<keyword evidence="1" id="KW-0812">Transmembrane</keyword>
<dbReference type="EMBL" id="CP002017">
    <property type="protein sequence ID" value="ADG06354.1"/>
    <property type="molecule type" value="Genomic_DNA"/>
</dbReference>
<dbReference type="PROSITE" id="PS51782">
    <property type="entry name" value="LYSM"/>
    <property type="match status" value="1"/>
</dbReference>
<feature type="transmembrane region" description="Helical" evidence="1">
    <location>
        <begin position="61"/>
        <end position="85"/>
    </location>
</feature>
<dbReference type="HOGENOM" id="CLU_1719957_0_0_9"/>
<protein>
    <submittedName>
        <fullName evidence="3">Peptidoglycan-binding lysin domain protein</fullName>
    </submittedName>
</protein>
<dbReference type="KEGG" id="bts:Btus_1646"/>
<keyword evidence="1" id="KW-0472">Membrane</keyword>
<dbReference type="SMART" id="SM00257">
    <property type="entry name" value="LysM"/>
    <property type="match status" value="1"/>
</dbReference>
<dbReference type="CDD" id="cd00118">
    <property type="entry name" value="LysM"/>
    <property type="match status" value="1"/>
</dbReference>
<organism evidence="3 4">
    <name type="scientific">Kyrpidia tusciae (strain DSM 2912 / NBRC 15312 / T2)</name>
    <name type="common">Bacillus tusciae</name>
    <dbReference type="NCBI Taxonomy" id="562970"/>
    <lineage>
        <taxon>Bacteria</taxon>
        <taxon>Bacillati</taxon>
        <taxon>Bacillota</taxon>
        <taxon>Bacilli</taxon>
        <taxon>Bacillales</taxon>
        <taxon>Alicyclobacillaceae</taxon>
        <taxon>Kyrpidia</taxon>
    </lineage>
</organism>
<dbReference type="Proteomes" id="UP000002368">
    <property type="component" value="Chromosome"/>
</dbReference>